<dbReference type="HOGENOM" id="CLU_012069_0_0_9"/>
<organism evidence="2 3">
    <name type="scientific">Halanaerobium hydrogeniformans</name>
    <name type="common">Halanaerobium sp. (strain sapolanicus)</name>
    <dbReference type="NCBI Taxonomy" id="656519"/>
    <lineage>
        <taxon>Bacteria</taxon>
        <taxon>Bacillati</taxon>
        <taxon>Bacillota</taxon>
        <taxon>Clostridia</taxon>
        <taxon>Halanaerobiales</taxon>
        <taxon>Halanaerobiaceae</taxon>
        <taxon>Halanaerobium</taxon>
    </lineage>
</organism>
<dbReference type="Pfam" id="PF08401">
    <property type="entry name" value="ArdcN"/>
    <property type="match status" value="1"/>
</dbReference>
<accession>E4RNA3</accession>
<evidence type="ECO:0000313" key="3">
    <source>
        <dbReference type="Proteomes" id="UP000007434"/>
    </source>
</evidence>
<feature type="domain" description="N-terminal" evidence="1">
    <location>
        <begin position="23"/>
        <end position="118"/>
    </location>
</feature>
<protein>
    <recommendedName>
        <fullName evidence="1">N-terminal domain-containing protein</fullName>
    </recommendedName>
</protein>
<proteinExistence type="predicted"/>
<evidence type="ECO:0000313" key="2">
    <source>
        <dbReference type="EMBL" id="ADQ13571.1"/>
    </source>
</evidence>
<name>E4RNA3_HALHG</name>
<dbReference type="RefSeq" id="WP_013404677.1">
    <property type="nucleotide sequence ID" value="NC_014654.1"/>
</dbReference>
<dbReference type="InterPro" id="IPR013610">
    <property type="entry name" value="ArdC_N"/>
</dbReference>
<evidence type="ECO:0000259" key="1">
    <source>
        <dbReference type="Pfam" id="PF08401"/>
    </source>
</evidence>
<gene>
    <name evidence="2" type="ordered locus">Halsa_0075</name>
</gene>
<dbReference type="Proteomes" id="UP000007434">
    <property type="component" value="Chromosome"/>
</dbReference>
<dbReference type="OrthoDB" id="9803716at2"/>
<keyword evidence="3" id="KW-1185">Reference proteome</keyword>
<reference evidence="2 3" key="1">
    <citation type="submission" date="2010-11" db="EMBL/GenBank/DDBJ databases">
        <title>Complete sequence of Halanaerobium sp. sapolanicus.</title>
        <authorList>
            <consortium name="US DOE Joint Genome Institute"/>
            <person name="Lucas S."/>
            <person name="Copeland A."/>
            <person name="Lapidus A."/>
            <person name="Cheng J.-F."/>
            <person name="Bruce D."/>
            <person name="Goodwin L."/>
            <person name="Pitluck S."/>
            <person name="Davenport K."/>
            <person name="Detter J.C."/>
            <person name="Han C."/>
            <person name="Tapia R."/>
            <person name="Land M."/>
            <person name="Hauser L."/>
            <person name="Jeffries C."/>
            <person name="Kyrpides N."/>
            <person name="Ivanova N."/>
            <person name="Mikhailova N."/>
            <person name="Begemann M.B."/>
            <person name="Mormile M.R."/>
            <person name="Wall J.D."/>
            <person name="Elias D.A."/>
            <person name="Woyke T."/>
        </authorList>
    </citation>
    <scope>NUCLEOTIDE SEQUENCE [LARGE SCALE GENOMIC DNA]</scope>
    <source>
        <strain evidence="3">sapolanicus</strain>
    </source>
</reference>
<dbReference type="GO" id="GO:0003697">
    <property type="term" value="F:single-stranded DNA binding"/>
    <property type="evidence" value="ECO:0007669"/>
    <property type="project" value="InterPro"/>
</dbReference>
<sequence length="283" mass="32655">MVKIKTKELLSRLNQKIDSVQNSDEFKKILKTLSKFHNYSYQNSILIRQQNPEATLVAGFKQWQNNFDRHVKKGEKAIAILAPFTYKKTVTEEKEVKGGIKEVEKEVKRMYFRPVYVFDVSQTEGKPLPRIDITVKDSNDKLLLPLKKFLQSKEISLEIKELKRGLKGYSKGGKIVVDKKLNDTEKAGVIVHETAHELLHDKGSRKKMSKEIKEMEAEAAAFIVMEHYGVEIKSDKYLALYKKSYDLNQSLKRISKIASEIIGFLDDYLLNKSSENKKLKEVV</sequence>
<dbReference type="KEGG" id="has:Halsa_0075"/>
<dbReference type="AlphaFoldDB" id="E4RNA3"/>
<dbReference type="eggNOG" id="COG4227">
    <property type="taxonomic scope" value="Bacteria"/>
</dbReference>
<reference evidence="2 3" key="2">
    <citation type="journal article" date="2011" name="J. Bacteriol.">
        <title>Complete Genome Sequence of the Haloalkaliphilic, Hydrogen Producing Halanaerobium hydrogenoformans.</title>
        <authorList>
            <person name="Brown S.D."/>
            <person name="Begemann M.B."/>
            <person name="Mormile M.R."/>
            <person name="Wall J.D."/>
            <person name="Han C.S."/>
            <person name="Goodwin L.A."/>
            <person name="Pitluck S."/>
            <person name="Land M.L."/>
            <person name="Hauser L.J."/>
            <person name="Elias D.A."/>
        </authorList>
    </citation>
    <scope>NUCLEOTIDE SEQUENCE [LARGE SCALE GENOMIC DNA]</scope>
    <source>
        <strain evidence="3">sapolanicus</strain>
    </source>
</reference>
<dbReference type="STRING" id="656519.Halsa_0075"/>
<dbReference type="EMBL" id="CP002304">
    <property type="protein sequence ID" value="ADQ13571.1"/>
    <property type="molecule type" value="Genomic_DNA"/>
</dbReference>